<evidence type="ECO:0008006" key="5">
    <source>
        <dbReference type="Google" id="ProtNLM"/>
    </source>
</evidence>
<evidence type="ECO:0000313" key="4">
    <source>
        <dbReference type="Proteomes" id="UP000283841"/>
    </source>
</evidence>
<keyword evidence="2" id="KW-0732">Signal</keyword>
<dbReference type="AlphaFoldDB" id="A0A443HV65"/>
<keyword evidence="4" id="KW-1185">Reference proteome</keyword>
<name>A0A443HV65_BYSSP</name>
<dbReference type="RefSeq" id="XP_028485370.1">
    <property type="nucleotide sequence ID" value="XM_028630613.1"/>
</dbReference>
<feature type="chain" id="PRO_5019145570" description="GPI anchored protein" evidence="2">
    <location>
        <begin position="17"/>
        <end position="158"/>
    </location>
</feature>
<comment type="caution">
    <text evidence="3">The sequence shown here is derived from an EMBL/GenBank/DDBJ whole genome shotgun (WGS) entry which is preliminary data.</text>
</comment>
<sequence>MRAAILAAALSSVALAWDTSSSASSQAVASVSNPAVPYLTQTNSLGVVTGQPTPIRSQSPAASIPAGLSSVPVVPGASSIVPKPLGTGSSGSKSNSTRTSTTLSTSAGVTRTASGSGSTGTSSGSSSSAASTNGAIMATAAPAGLGLGLAGAVFAAFL</sequence>
<feature type="compositionally biased region" description="Low complexity" evidence="1">
    <location>
        <begin position="86"/>
        <end position="130"/>
    </location>
</feature>
<gene>
    <name evidence="3" type="ORF">C8Q69DRAFT_467155</name>
</gene>
<evidence type="ECO:0000256" key="2">
    <source>
        <dbReference type="SAM" id="SignalP"/>
    </source>
</evidence>
<evidence type="ECO:0000313" key="3">
    <source>
        <dbReference type="EMBL" id="RWQ95725.1"/>
    </source>
</evidence>
<dbReference type="EMBL" id="RCNU01000005">
    <property type="protein sequence ID" value="RWQ95725.1"/>
    <property type="molecule type" value="Genomic_DNA"/>
</dbReference>
<feature type="region of interest" description="Disordered" evidence="1">
    <location>
        <begin position="79"/>
        <end position="130"/>
    </location>
</feature>
<feature type="signal peptide" evidence="2">
    <location>
        <begin position="1"/>
        <end position="16"/>
    </location>
</feature>
<dbReference type="VEuPathDB" id="FungiDB:C8Q69DRAFT_467155"/>
<organism evidence="3 4">
    <name type="scientific">Byssochlamys spectabilis</name>
    <name type="common">Paecilomyces variotii</name>
    <dbReference type="NCBI Taxonomy" id="264951"/>
    <lineage>
        <taxon>Eukaryota</taxon>
        <taxon>Fungi</taxon>
        <taxon>Dikarya</taxon>
        <taxon>Ascomycota</taxon>
        <taxon>Pezizomycotina</taxon>
        <taxon>Eurotiomycetes</taxon>
        <taxon>Eurotiomycetidae</taxon>
        <taxon>Eurotiales</taxon>
        <taxon>Thermoascaceae</taxon>
        <taxon>Paecilomyces</taxon>
    </lineage>
</organism>
<dbReference type="Proteomes" id="UP000283841">
    <property type="component" value="Unassembled WGS sequence"/>
</dbReference>
<protein>
    <recommendedName>
        <fullName evidence="5">GPI anchored protein</fullName>
    </recommendedName>
</protein>
<accession>A0A443HV65</accession>
<evidence type="ECO:0000256" key="1">
    <source>
        <dbReference type="SAM" id="MobiDB-lite"/>
    </source>
</evidence>
<proteinExistence type="predicted"/>
<dbReference type="GeneID" id="39599890"/>
<reference evidence="3 4" key="1">
    <citation type="journal article" date="2018" name="Front. Microbiol.">
        <title>Genomic and genetic insights into a cosmopolitan fungus, Paecilomyces variotii (Eurotiales).</title>
        <authorList>
            <person name="Urquhart A.S."/>
            <person name="Mondo S.J."/>
            <person name="Makela M.R."/>
            <person name="Hane J.K."/>
            <person name="Wiebenga A."/>
            <person name="He G."/>
            <person name="Mihaltcheva S."/>
            <person name="Pangilinan J."/>
            <person name="Lipzen A."/>
            <person name="Barry K."/>
            <person name="de Vries R.P."/>
            <person name="Grigoriev I.V."/>
            <person name="Idnurm A."/>
        </authorList>
    </citation>
    <scope>NUCLEOTIDE SEQUENCE [LARGE SCALE GENOMIC DNA]</scope>
    <source>
        <strain evidence="3 4">CBS 101075</strain>
    </source>
</reference>